<sequence>MARRFLSRLTAALLIGAAAIGAQAGESIIVASTTSTQNSGLFDYILPIFEKETGIGVKVIAQGTGKALDTGRRGDADVLLVHDRVKEDKFVEEGYGAYRKNVMYNDFVIVGPKSDPAGIKGDKSATDAFTKIADSGSPFASRADKSGTNAAEKRFWVATGKGVPEGKDWYKETGSGMGATLNTAAGMDAYTLTDRGSWANFKNRQNLEILVEGDPKLYNPYGVILVNPKKHPHVKVEAGEKFIHWITSDAGHKVISSYKLHGEQLFFPLKAE</sequence>
<dbReference type="InterPro" id="IPR024370">
    <property type="entry name" value="PBP_domain"/>
</dbReference>
<proteinExistence type="predicted"/>
<dbReference type="Proteomes" id="UP000501991">
    <property type="component" value="Chromosome"/>
</dbReference>
<protein>
    <submittedName>
        <fullName evidence="3">Solute-binding protein</fullName>
    </submittedName>
</protein>
<dbReference type="RefSeq" id="WP_173766428.1">
    <property type="nucleotide sequence ID" value="NZ_CP048836.1"/>
</dbReference>
<dbReference type="EMBL" id="CP048836">
    <property type="protein sequence ID" value="QID18611.1"/>
    <property type="molecule type" value="Genomic_DNA"/>
</dbReference>
<evidence type="ECO:0000256" key="1">
    <source>
        <dbReference type="SAM" id="SignalP"/>
    </source>
</evidence>
<dbReference type="KEGG" id="azq:G3580_13845"/>
<reference evidence="3 4" key="1">
    <citation type="submission" date="2020-02" db="EMBL/GenBank/DDBJ databases">
        <title>Nitrogenibacter mangrovi gen. nov., sp. nov. isolated from mangrove sediment, a denitrifying betaproteobacterium.</title>
        <authorList>
            <person name="Liao H."/>
            <person name="Tian Y."/>
        </authorList>
    </citation>
    <scope>NUCLEOTIDE SEQUENCE [LARGE SCALE GENOMIC DNA]</scope>
    <source>
        <strain evidence="3 4">M9-3-2</strain>
    </source>
</reference>
<dbReference type="SUPFAM" id="SSF53850">
    <property type="entry name" value="Periplasmic binding protein-like II"/>
    <property type="match status" value="1"/>
</dbReference>
<keyword evidence="4" id="KW-1185">Reference proteome</keyword>
<dbReference type="InterPro" id="IPR052738">
    <property type="entry name" value="ABC-Tungstate_binding"/>
</dbReference>
<evidence type="ECO:0000259" key="2">
    <source>
        <dbReference type="Pfam" id="PF12849"/>
    </source>
</evidence>
<dbReference type="PANTHER" id="PTHR37945">
    <property type="entry name" value="EXTRACELLULAR TUNGSTATE BINDING PROTEIN"/>
    <property type="match status" value="1"/>
</dbReference>
<dbReference type="PANTHER" id="PTHR37945:SF1">
    <property type="entry name" value="EXTRACELLULAR TUNGSTATE BINDING PROTEIN"/>
    <property type="match status" value="1"/>
</dbReference>
<feature type="domain" description="PBP" evidence="2">
    <location>
        <begin position="25"/>
        <end position="249"/>
    </location>
</feature>
<dbReference type="Gene3D" id="3.40.190.10">
    <property type="entry name" value="Periplasmic binding protein-like II"/>
    <property type="match status" value="2"/>
</dbReference>
<dbReference type="Pfam" id="PF12849">
    <property type="entry name" value="PBP_like_2"/>
    <property type="match status" value="1"/>
</dbReference>
<name>A0A6C1B4J8_9RHOO</name>
<gene>
    <name evidence="3" type="ORF">G3580_13845</name>
</gene>
<evidence type="ECO:0000313" key="4">
    <source>
        <dbReference type="Proteomes" id="UP000501991"/>
    </source>
</evidence>
<keyword evidence="1" id="KW-0732">Signal</keyword>
<dbReference type="AlphaFoldDB" id="A0A6C1B4J8"/>
<organism evidence="3 4">
    <name type="scientific">Nitrogeniibacter mangrovi</name>
    <dbReference type="NCBI Taxonomy" id="2016596"/>
    <lineage>
        <taxon>Bacteria</taxon>
        <taxon>Pseudomonadati</taxon>
        <taxon>Pseudomonadota</taxon>
        <taxon>Betaproteobacteria</taxon>
        <taxon>Rhodocyclales</taxon>
        <taxon>Zoogloeaceae</taxon>
        <taxon>Nitrogeniibacter</taxon>
    </lineage>
</organism>
<accession>A0A6C1B4J8</accession>
<evidence type="ECO:0000313" key="3">
    <source>
        <dbReference type="EMBL" id="QID18611.1"/>
    </source>
</evidence>
<feature type="signal peptide" evidence="1">
    <location>
        <begin position="1"/>
        <end position="24"/>
    </location>
</feature>
<feature type="chain" id="PRO_5025668806" evidence="1">
    <location>
        <begin position="25"/>
        <end position="272"/>
    </location>
</feature>